<feature type="transmembrane region" description="Helical" evidence="1">
    <location>
        <begin position="324"/>
        <end position="348"/>
    </location>
</feature>
<dbReference type="Pfam" id="PF03594">
    <property type="entry name" value="BenE"/>
    <property type="match status" value="1"/>
</dbReference>
<dbReference type="STRING" id="1035707.SAMN05216552_1010142"/>
<dbReference type="Proteomes" id="UP000199391">
    <property type="component" value="Unassembled WGS sequence"/>
</dbReference>
<feature type="transmembrane region" description="Helical" evidence="1">
    <location>
        <begin position="81"/>
        <end position="99"/>
    </location>
</feature>
<keyword evidence="1" id="KW-0812">Transmembrane</keyword>
<sequence>MSRPPVPPHPLAPPKIPQGYLSGKSPLGYLPAGGRKLTLGSFSWTALLAGFLAVVISYSGPLVIFFQAANAAQVSREMMSSWIWAISIGAGLSGLWLSWRLKTPVITAWSAPGTALLVTLFPAMSINEAVGAYIVAAALLLLIGLSGCFDRLIRHIPKGIAAGMMAGILFQFGVNTFRSVSTMPALALGMVAAYVLCKRLAPRYAVIVVMLTGAAIAWLAGQADLGAVRVSFAQPRWIRPDWSWGATFSFAIPLVLVSLSGQFLPGMAILRLSGYETSARPVMGATGLASLAVACFGGITIVIASITAALCTGRDAHEDPRRRYVAGMANGVFYIIGGTLAGTIVALFASLPRELVAVLAGLALLGAITSNLMGAIADEEHREASVITFLATASGMSFLGLGSAFWGAAIGMFAYLALRRKPSDTKA</sequence>
<feature type="transmembrane region" description="Helical" evidence="1">
    <location>
        <begin position="180"/>
        <end position="197"/>
    </location>
</feature>
<feature type="transmembrane region" description="Helical" evidence="1">
    <location>
        <begin position="397"/>
        <end position="418"/>
    </location>
</feature>
<keyword evidence="1" id="KW-0472">Membrane</keyword>
<dbReference type="GO" id="GO:0042925">
    <property type="term" value="F:benzoate transmembrane transporter activity"/>
    <property type="evidence" value="ECO:0007669"/>
    <property type="project" value="InterPro"/>
</dbReference>
<dbReference type="NCBIfam" id="TIGR00843">
    <property type="entry name" value="benE"/>
    <property type="match status" value="1"/>
</dbReference>
<feature type="transmembrane region" description="Helical" evidence="1">
    <location>
        <begin position="156"/>
        <end position="174"/>
    </location>
</feature>
<reference evidence="3" key="1">
    <citation type="submission" date="2016-10" db="EMBL/GenBank/DDBJ databases">
        <authorList>
            <person name="Varghese N."/>
            <person name="Submissions S."/>
        </authorList>
    </citation>
    <scope>NUCLEOTIDE SEQUENCE [LARGE SCALE GENOMIC DNA]</scope>
    <source>
        <strain evidence="3">CGMCC 1.11014</strain>
    </source>
</reference>
<name>A0A1I7J898_9BURK</name>
<evidence type="ECO:0000256" key="1">
    <source>
        <dbReference type="SAM" id="Phobius"/>
    </source>
</evidence>
<dbReference type="GO" id="GO:0005886">
    <property type="term" value="C:plasma membrane"/>
    <property type="evidence" value="ECO:0007669"/>
    <property type="project" value="TreeGrafter"/>
</dbReference>
<feature type="transmembrane region" description="Helical" evidence="1">
    <location>
        <begin position="282"/>
        <end position="304"/>
    </location>
</feature>
<feature type="transmembrane region" description="Helical" evidence="1">
    <location>
        <begin position="44"/>
        <end position="69"/>
    </location>
</feature>
<dbReference type="OrthoDB" id="9792424at2"/>
<evidence type="ECO:0000313" key="3">
    <source>
        <dbReference type="Proteomes" id="UP000199391"/>
    </source>
</evidence>
<feature type="transmembrane region" description="Helical" evidence="1">
    <location>
        <begin position="243"/>
        <end position="270"/>
    </location>
</feature>
<dbReference type="PANTHER" id="PTHR30199:SF0">
    <property type="entry name" value="INNER MEMBRANE PROTEIN YDCO"/>
    <property type="match status" value="1"/>
</dbReference>
<protein>
    <submittedName>
        <fullName evidence="2">Benzoate membrane transport protein</fullName>
    </submittedName>
</protein>
<feature type="transmembrane region" description="Helical" evidence="1">
    <location>
        <begin position="355"/>
        <end position="377"/>
    </location>
</feature>
<dbReference type="EMBL" id="FPBO01000010">
    <property type="protein sequence ID" value="SFU81332.1"/>
    <property type="molecule type" value="Genomic_DNA"/>
</dbReference>
<evidence type="ECO:0000313" key="2">
    <source>
        <dbReference type="EMBL" id="SFU81332.1"/>
    </source>
</evidence>
<dbReference type="InterPro" id="IPR004711">
    <property type="entry name" value="Benzoate_Transporter"/>
</dbReference>
<dbReference type="AlphaFoldDB" id="A0A1I7J898"/>
<accession>A0A1I7J898</accession>
<keyword evidence="3" id="KW-1185">Reference proteome</keyword>
<gene>
    <name evidence="2" type="ORF">SAMN05216552_1010142</name>
</gene>
<feature type="transmembrane region" description="Helical" evidence="1">
    <location>
        <begin position="130"/>
        <end position="149"/>
    </location>
</feature>
<organism evidence="2 3">
    <name type="scientific">Pseudoduganella namucuonensis</name>
    <dbReference type="NCBI Taxonomy" id="1035707"/>
    <lineage>
        <taxon>Bacteria</taxon>
        <taxon>Pseudomonadati</taxon>
        <taxon>Pseudomonadota</taxon>
        <taxon>Betaproteobacteria</taxon>
        <taxon>Burkholderiales</taxon>
        <taxon>Oxalobacteraceae</taxon>
        <taxon>Telluria group</taxon>
        <taxon>Pseudoduganella</taxon>
    </lineage>
</organism>
<dbReference type="PANTHER" id="PTHR30199">
    <property type="entry name" value="MFS FAMILY TRANSPORTER, PREDICTED SUBSTRATE BENZOATE"/>
    <property type="match status" value="1"/>
</dbReference>
<keyword evidence="1" id="KW-1133">Transmembrane helix</keyword>
<feature type="transmembrane region" description="Helical" evidence="1">
    <location>
        <begin position="204"/>
        <end position="223"/>
    </location>
</feature>
<proteinExistence type="predicted"/>